<evidence type="ECO:0000313" key="3">
    <source>
        <dbReference type="Proteomes" id="UP000664940"/>
    </source>
</evidence>
<dbReference type="InterPro" id="IPR004875">
    <property type="entry name" value="DDE_SF_endonuclease_dom"/>
</dbReference>
<accession>A0A834BNI3</accession>
<comment type="caution">
    <text evidence="2">The sequence shown here is derived from an EMBL/GenBank/DDBJ whole genome shotgun (WGS) entry which is preliminary data.</text>
</comment>
<protein>
    <recommendedName>
        <fullName evidence="1">DDE-1 domain-containing protein</fullName>
    </recommendedName>
</protein>
<gene>
    <name evidence="2" type="ORF">HJG60_007905</name>
</gene>
<dbReference type="GO" id="GO:0003677">
    <property type="term" value="F:DNA binding"/>
    <property type="evidence" value="ECO:0007669"/>
    <property type="project" value="UniProtKB-KW"/>
</dbReference>
<sequence length="177" mass="20021">MIVYEAKRLAAEKDVGDFTGSLSWCHRFMKRCSFTVGTKTRVAPKMPTAYESKIASFLKFVLDRRKKNQFEISQIGNMDEVLLTFDVPSNMTVDVKGAKTITVKTSGHDKTHYMIMLSCCADGTKLPPMLIFKRKNTSKEAISRGVIVHVHDKGWMDENGIKIWIEKVWSKCPGGLL</sequence>
<evidence type="ECO:0000313" key="2">
    <source>
        <dbReference type="EMBL" id="KAF6130981.1"/>
    </source>
</evidence>
<dbReference type="AlphaFoldDB" id="A0A834BNI3"/>
<feature type="domain" description="DDE-1" evidence="1">
    <location>
        <begin position="114"/>
        <end position="172"/>
    </location>
</feature>
<evidence type="ECO:0000259" key="1">
    <source>
        <dbReference type="Pfam" id="PF03184"/>
    </source>
</evidence>
<reference evidence="2 3" key="1">
    <citation type="journal article" date="2020" name="Nature">
        <title>Six reference-quality genomes reveal evolution of bat adaptations.</title>
        <authorList>
            <person name="Jebb D."/>
            <person name="Huang Z."/>
            <person name="Pippel M."/>
            <person name="Hughes G.M."/>
            <person name="Lavrichenko K."/>
            <person name="Devanna P."/>
            <person name="Winkler S."/>
            <person name="Jermiin L.S."/>
            <person name="Skirmuntt E.C."/>
            <person name="Katzourakis A."/>
            <person name="Burkitt-Gray L."/>
            <person name="Ray D.A."/>
            <person name="Sullivan K.A.M."/>
            <person name="Roscito J.G."/>
            <person name="Kirilenko B.M."/>
            <person name="Davalos L.M."/>
            <person name="Corthals A.P."/>
            <person name="Power M.L."/>
            <person name="Jones G."/>
            <person name="Ransome R.D."/>
            <person name="Dechmann D.K.N."/>
            <person name="Locatelli A.G."/>
            <person name="Puechmaille S.J."/>
            <person name="Fedrigo O."/>
            <person name="Jarvis E.D."/>
            <person name="Hiller M."/>
            <person name="Vernes S.C."/>
            <person name="Myers E.W."/>
            <person name="Teeling E.C."/>
        </authorList>
    </citation>
    <scope>NUCLEOTIDE SEQUENCE [LARGE SCALE GENOMIC DNA]</scope>
    <source>
        <strain evidence="2">Bat1K_MPI-CBG_1</strain>
    </source>
</reference>
<proteinExistence type="predicted"/>
<dbReference type="EMBL" id="JABVXQ010000001">
    <property type="protein sequence ID" value="KAF6130981.1"/>
    <property type="molecule type" value="Genomic_DNA"/>
</dbReference>
<dbReference type="Proteomes" id="UP000664940">
    <property type="component" value="Unassembled WGS sequence"/>
</dbReference>
<dbReference type="Pfam" id="PF03184">
    <property type="entry name" value="DDE_1"/>
    <property type="match status" value="1"/>
</dbReference>
<name>A0A834BNI3_9CHIR</name>
<organism evidence="2 3">
    <name type="scientific">Phyllostomus discolor</name>
    <name type="common">pale spear-nosed bat</name>
    <dbReference type="NCBI Taxonomy" id="89673"/>
    <lineage>
        <taxon>Eukaryota</taxon>
        <taxon>Metazoa</taxon>
        <taxon>Chordata</taxon>
        <taxon>Craniata</taxon>
        <taxon>Vertebrata</taxon>
        <taxon>Euteleostomi</taxon>
        <taxon>Mammalia</taxon>
        <taxon>Eutheria</taxon>
        <taxon>Laurasiatheria</taxon>
        <taxon>Chiroptera</taxon>
        <taxon>Yangochiroptera</taxon>
        <taxon>Phyllostomidae</taxon>
        <taxon>Phyllostominae</taxon>
        <taxon>Phyllostomus</taxon>
    </lineage>
</organism>